<sequence>MGACIKEGEETLAILSTPNSYLSSLNLENHGSLVLKQIDCLREAGKEVKGCLPKREGRALNAGCYLMYSTHKFYNEEGAAGDGTGSLRSGGAQLLVLISSFHKISIQEATRREGHMSTAALSHVIGFFPFPLSPSLGIPRFKITTTMKNASCINLNEVPLTQSTSKLWSHL</sequence>
<reference evidence="1 2" key="1">
    <citation type="submission" date="2024-01" db="EMBL/GenBank/DDBJ databases">
        <title>The genomes of 5 underutilized Papilionoideae crops provide insights into root nodulation and disease resistanc.</title>
        <authorList>
            <person name="Jiang F."/>
        </authorList>
    </citation>
    <scope>NUCLEOTIDE SEQUENCE [LARGE SCALE GENOMIC DNA]</scope>
    <source>
        <strain evidence="1">LVBAO_FW01</strain>
        <tissue evidence="1">Leaves</tissue>
    </source>
</reference>
<accession>A0AAN9PZD2</accession>
<organism evidence="1 2">
    <name type="scientific">Canavalia gladiata</name>
    <name type="common">Sword bean</name>
    <name type="synonym">Dolichos gladiatus</name>
    <dbReference type="NCBI Taxonomy" id="3824"/>
    <lineage>
        <taxon>Eukaryota</taxon>
        <taxon>Viridiplantae</taxon>
        <taxon>Streptophyta</taxon>
        <taxon>Embryophyta</taxon>
        <taxon>Tracheophyta</taxon>
        <taxon>Spermatophyta</taxon>
        <taxon>Magnoliopsida</taxon>
        <taxon>eudicotyledons</taxon>
        <taxon>Gunneridae</taxon>
        <taxon>Pentapetalae</taxon>
        <taxon>rosids</taxon>
        <taxon>fabids</taxon>
        <taxon>Fabales</taxon>
        <taxon>Fabaceae</taxon>
        <taxon>Papilionoideae</taxon>
        <taxon>50 kb inversion clade</taxon>
        <taxon>NPAAA clade</taxon>
        <taxon>indigoferoid/millettioid clade</taxon>
        <taxon>Phaseoleae</taxon>
        <taxon>Canavalia</taxon>
    </lineage>
</organism>
<proteinExistence type="predicted"/>
<evidence type="ECO:0000313" key="1">
    <source>
        <dbReference type="EMBL" id="KAK7313833.1"/>
    </source>
</evidence>
<evidence type="ECO:0000313" key="2">
    <source>
        <dbReference type="Proteomes" id="UP001367508"/>
    </source>
</evidence>
<dbReference type="EMBL" id="JAYMYQ010000009">
    <property type="protein sequence ID" value="KAK7313833.1"/>
    <property type="molecule type" value="Genomic_DNA"/>
</dbReference>
<dbReference type="Proteomes" id="UP001367508">
    <property type="component" value="Unassembled WGS sequence"/>
</dbReference>
<name>A0AAN9PZD2_CANGL</name>
<keyword evidence="2" id="KW-1185">Reference proteome</keyword>
<comment type="caution">
    <text evidence="1">The sequence shown here is derived from an EMBL/GenBank/DDBJ whole genome shotgun (WGS) entry which is preliminary data.</text>
</comment>
<dbReference type="AlphaFoldDB" id="A0AAN9PZD2"/>
<gene>
    <name evidence="1" type="ORF">VNO77_39035</name>
</gene>
<protein>
    <submittedName>
        <fullName evidence="1">Uncharacterized protein</fullName>
    </submittedName>
</protein>